<feature type="non-terminal residue" evidence="2">
    <location>
        <position position="1"/>
    </location>
</feature>
<name>A0AAD4K6F5_9MUSC</name>
<evidence type="ECO:0000256" key="1">
    <source>
        <dbReference type="SAM" id="MobiDB-lite"/>
    </source>
</evidence>
<feature type="region of interest" description="Disordered" evidence="1">
    <location>
        <begin position="1"/>
        <end position="58"/>
    </location>
</feature>
<dbReference type="AlphaFoldDB" id="A0AAD4K6F5"/>
<keyword evidence="3" id="KW-1185">Reference proteome</keyword>
<feature type="compositionally biased region" description="Basic and acidic residues" evidence="1">
    <location>
        <begin position="1"/>
        <end position="10"/>
    </location>
</feature>
<proteinExistence type="predicted"/>
<dbReference type="EMBL" id="JAJJHW010001127">
    <property type="protein sequence ID" value="KAH8376959.1"/>
    <property type="molecule type" value="Genomic_DNA"/>
</dbReference>
<comment type="caution">
    <text evidence="2">The sequence shown here is derived from an EMBL/GenBank/DDBJ whole genome shotgun (WGS) entry which is preliminary data.</text>
</comment>
<feature type="compositionally biased region" description="Polar residues" evidence="1">
    <location>
        <begin position="34"/>
        <end position="47"/>
    </location>
</feature>
<dbReference type="Proteomes" id="UP001200034">
    <property type="component" value="Unassembled WGS sequence"/>
</dbReference>
<reference evidence="2" key="1">
    <citation type="journal article" date="2021" name="Mol. Ecol. Resour.">
        <title>Phylogenomic analyses of the genus Drosophila reveals genomic signals of climate adaptation.</title>
        <authorList>
            <person name="Li F."/>
            <person name="Rane R.V."/>
            <person name="Luria V."/>
            <person name="Xiong Z."/>
            <person name="Chen J."/>
            <person name="Li Z."/>
            <person name="Catullo R.A."/>
            <person name="Griffin P.C."/>
            <person name="Schiffer M."/>
            <person name="Pearce S."/>
            <person name="Lee S.F."/>
            <person name="McElroy K."/>
            <person name="Stocker A."/>
            <person name="Shirriffs J."/>
            <person name="Cockerell F."/>
            <person name="Coppin C."/>
            <person name="Sgro C.M."/>
            <person name="Karger A."/>
            <person name="Cain J.W."/>
            <person name="Weber J.A."/>
            <person name="Santpere G."/>
            <person name="Kirschner M.W."/>
            <person name="Hoffmann A.A."/>
            <person name="Oakeshott J.G."/>
            <person name="Zhang G."/>
        </authorList>
    </citation>
    <scope>NUCLEOTIDE SEQUENCE</scope>
    <source>
        <strain evidence="2">BGI-SZ-2011g</strain>
    </source>
</reference>
<accession>A0AAD4K6F5</accession>
<evidence type="ECO:0000313" key="3">
    <source>
        <dbReference type="Proteomes" id="UP001200034"/>
    </source>
</evidence>
<sequence length="380" mass="42013">QHTAAKRSEDVAASTAAAVPTADKKSSPEIVPASFSNAPPARSTSIEQPQQPQQQQLSSGLYALPSNDEILAAVAAAAQSSQQQLQSDPTALEEAVASSTMRKRGINYEYNPYMAVPSVPDYGSDVPNGMWTDDYEPAAPINYNNYNNERELQELDDYVPERHVNGGNAGRNKAYDNLQNLLNAEAYLESIPLSVPLTYANRNYNLDERNKRGIYYNLANNGANSAPAENLNLNKYRRYGDMRLKRDTTKLTPADMLALVALVEAGERARKETDVDGGVSVPLVDAEEMDYVPAGSWLDAPAPQQQSPALVDYYGIPMEAQVVPKYEYVPRPQKYVGSNSRFGSSKRFMVAKKKRSVNQSQFMNEPVGERGPNYYGEKFY</sequence>
<organism evidence="2 3">
    <name type="scientific">Drosophila rubida</name>
    <dbReference type="NCBI Taxonomy" id="30044"/>
    <lineage>
        <taxon>Eukaryota</taxon>
        <taxon>Metazoa</taxon>
        <taxon>Ecdysozoa</taxon>
        <taxon>Arthropoda</taxon>
        <taxon>Hexapoda</taxon>
        <taxon>Insecta</taxon>
        <taxon>Pterygota</taxon>
        <taxon>Neoptera</taxon>
        <taxon>Endopterygota</taxon>
        <taxon>Diptera</taxon>
        <taxon>Brachycera</taxon>
        <taxon>Muscomorpha</taxon>
        <taxon>Ephydroidea</taxon>
        <taxon>Drosophilidae</taxon>
        <taxon>Drosophila</taxon>
    </lineage>
</organism>
<gene>
    <name evidence="2" type="ORF">KR093_002367</name>
</gene>
<protein>
    <submittedName>
        <fullName evidence="2">Uncharacterized protein</fullName>
    </submittedName>
</protein>
<evidence type="ECO:0000313" key="2">
    <source>
        <dbReference type="EMBL" id="KAH8376959.1"/>
    </source>
</evidence>
<feature type="compositionally biased region" description="Low complexity" evidence="1">
    <location>
        <begin position="11"/>
        <end position="21"/>
    </location>
</feature>